<evidence type="ECO:0000313" key="1">
    <source>
        <dbReference type="EMBL" id="DAF95911.1"/>
    </source>
</evidence>
<proteinExistence type="predicted"/>
<organism evidence="1">
    <name type="scientific">Siphoviridae sp. ctzr51</name>
    <dbReference type="NCBI Taxonomy" id="2825751"/>
    <lineage>
        <taxon>Viruses</taxon>
        <taxon>Duplodnaviria</taxon>
        <taxon>Heunggongvirae</taxon>
        <taxon>Uroviricota</taxon>
        <taxon>Caudoviricetes</taxon>
    </lineage>
</organism>
<sequence length="293" mass="34353">MNENNNLSVLPWYDNIDGQNSRKSYAYGNIYPLFTPAHSLLPFQILRKPNEVFNPNVKLYTKDGVFVLDITEQMVLTGLQLAKPENTDKMEVIVYPAYFPLQEKIPIGMYYAVLNDGVNTWYSDIFTIINDSENYLSIEWYDDDTLYCDAGIIVYKNPTFRNRVYFCTEIGKPDYTFEEEGEERDGYFFPIKQLSEKVYRFNILAPEYLCDVMRLIRLSDHISIRDSFGRLYKCDTFLFTPKWETQGDLASVEIEFQTNTVVKKLGSVFRGDFNNDFNNDFNIKPNENEFNNL</sequence>
<protein>
    <submittedName>
        <fullName evidence="1">Uncharacterized protein</fullName>
    </submittedName>
</protein>
<dbReference type="EMBL" id="BK016111">
    <property type="protein sequence ID" value="DAF95911.1"/>
    <property type="molecule type" value="Genomic_DNA"/>
</dbReference>
<accession>A0A8S5UN65</accession>
<reference evidence="1" key="1">
    <citation type="journal article" date="2021" name="Proc. Natl. Acad. Sci. U.S.A.">
        <title>A Catalog of Tens of Thousands of Viruses from Human Metagenomes Reveals Hidden Associations with Chronic Diseases.</title>
        <authorList>
            <person name="Tisza M.J."/>
            <person name="Buck C.B."/>
        </authorList>
    </citation>
    <scope>NUCLEOTIDE SEQUENCE</scope>
    <source>
        <strain evidence="1">Ctzr51</strain>
    </source>
</reference>
<name>A0A8S5UN65_9CAUD</name>